<dbReference type="GO" id="GO:0003677">
    <property type="term" value="F:DNA binding"/>
    <property type="evidence" value="ECO:0007669"/>
    <property type="project" value="UniProtKB-KW"/>
</dbReference>
<dbReference type="CDD" id="cd00338">
    <property type="entry name" value="Ser_Recombinase"/>
    <property type="match status" value="1"/>
</dbReference>
<feature type="domain" description="Resolvase/invertase-type recombinase catalytic" evidence="8">
    <location>
        <begin position="18"/>
        <end position="169"/>
    </location>
</feature>
<keyword evidence="7" id="KW-0175">Coiled coil</keyword>
<keyword evidence="1" id="KW-0229">DNA integration</keyword>
<dbReference type="GO" id="GO:0015074">
    <property type="term" value="P:DNA integration"/>
    <property type="evidence" value="ECO:0007669"/>
    <property type="project" value="UniProtKB-KW"/>
</dbReference>
<dbReference type="InterPro" id="IPR006118">
    <property type="entry name" value="Recombinase_CS"/>
</dbReference>
<organism evidence="10">
    <name type="scientific">Siphoviridae sp. ctk4d14</name>
    <dbReference type="NCBI Taxonomy" id="2825639"/>
    <lineage>
        <taxon>Viruses</taxon>
        <taxon>Duplodnaviria</taxon>
        <taxon>Heunggongvirae</taxon>
        <taxon>Uroviricota</taxon>
        <taxon>Caudoviricetes</taxon>
    </lineage>
</organism>
<evidence type="ECO:0000256" key="6">
    <source>
        <dbReference type="PROSITE-ProRule" id="PRU10137"/>
    </source>
</evidence>
<dbReference type="Pfam" id="PF00239">
    <property type="entry name" value="Resolvase"/>
    <property type="match status" value="1"/>
</dbReference>
<dbReference type="SUPFAM" id="SSF53041">
    <property type="entry name" value="Resolvase-like"/>
    <property type="match status" value="1"/>
</dbReference>
<dbReference type="GO" id="GO:0000150">
    <property type="term" value="F:DNA strand exchange activity"/>
    <property type="evidence" value="ECO:0007669"/>
    <property type="project" value="UniProtKB-KW"/>
</dbReference>
<dbReference type="InterPro" id="IPR006119">
    <property type="entry name" value="Resolv_N"/>
</dbReference>
<evidence type="ECO:0000256" key="5">
    <source>
        <dbReference type="PIRSR" id="PIRSR606118-50"/>
    </source>
</evidence>
<protein>
    <submittedName>
        <fullName evidence="10">Integrase</fullName>
    </submittedName>
</protein>
<dbReference type="PROSITE" id="PS51736">
    <property type="entry name" value="RECOMBINASES_3"/>
    <property type="match status" value="1"/>
</dbReference>
<dbReference type="EMBL" id="BK015667">
    <property type="protein sequence ID" value="DAE19082.1"/>
    <property type="molecule type" value="Genomic_DNA"/>
</dbReference>
<dbReference type="PROSITE" id="PS00397">
    <property type="entry name" value="RECOMBINASES_1"/>
    <property type="match status" value="1"/>
</dbReference>
<keyword evidence="4" id="KW-0233">DNA recombination</keyword>
<dbReference type="InterPro" id="IPR050639">
    <property type="entry name" value="SSR_resolvase"/>
</dbReference>
<evidence type="ECO:0000256" key="1">
    <source>
        <dbReference type="ARBA" id="ARBA00022908"/>
    </source>
</evidence>
<proteinExistence type="predicted"/>
<dbReference type="Gene3D" id="3.40.50.1390">
    <property type="entry name" value="Resolvase, N-terminal catalytic domain"/>
    <property type="match status" value="1"/>
</dbReference>
<dbReference type="InterPro" id="IPR038109">
    <property type="entry name" value="DNA_bind_recomb_sf"/>
</dbReference>
<evidence type="ECO:0000256" key="7">
    <source>
        <dbReference type="SAM" id="Coils"/>
    </source>
</evidence>
<evidence type="ECO:0000256" key="3">
    <source>
        <dbReference type="ARBA" id="ARBA00023125"/>
    </source>
</evidence>
<dbReference type="Pfam" id="PF07508">
    <property type="entry name" value="Recombinase"/>
    <property type="match status" value="1"/>
</dbReference>
<dbReference type="SMART" id="SM00857">
    <property type="entry name" value="Resolvase"/>
    <property type="match status" value="1"/>
</dbReference>
<feature type="active site" description="O-(5'-phospho-DNA)-serine intermediate" evidence="5 6">
    <location>
        <position position="26"/>
    </location>
</feature>
<feature type="coiled-coil region" evidence="7">
    <location>
        <begin position="401"/>
        <end position="456"/>
    </location>
</feature>
<evidence type="ECO:0000256" key="4">
    <source>
        <dbReference type="ARBA" id="ARBA00023172"/>
    </source>
</evidence>
<reference evidence="10" key="1">
    <citation type="journal article" date="2021" name="Proc. Natl. Acad. Sci. U.S.A.">
        <title>A Catalog of Tens of Thousands of Viruses from Human Metagenomes Reveals Hidden Associations with Chronic Diseases.</title>
        <authorList>
            <person name="Tisza M.J."/>
            <person name="Buck C.B."/>
        </authorList>
    </citation>
    <scope>NUCLEOTIDE SEQUENCE</scope>
    <source>
        <strain evidence="10">Ctk4d14</strain>
    </source>
</reference>
<keyword evidence="2" id="KW-0230">DNA invertase</keyword>
<feature type="domain" description="Recombinase" evidence="9">
    <location>
        <begin position="176"/>
        <end position="296"/>
    </location>
</feature>
<dbReference type="Pfam" id="PF13408">
    <property type="entry name" value="Zn_ribbon_recom"/>
    <property type="match status" value="1"/>
</dbReference>
<dbReference type="PANTHER" id="PTHR30461">
    <property type="entry name" value="DNA-INVERTASE FROM LAMBDOID PROPHAGE"/>
    <property type="match status" value="1"/>
</dbReference>
<evidence type="ECO:0000259" key="9">
    <source>
        <dbReference type="PROSITE" id="PS51737"/>
    </source>
</evidence>
<dbReference type="InterPro" id="IPR025827">
    <property type="entry name" value="Zn_ribbon_recom_dom"/>
</dbReference>
<evidence type="ECO:0000313" key="10">
    <source>
        <dbReference type="EMBL" id="DAE19082.1"/>
    </source>
</evidence>
<dbReference type="PANTHER" id="PTHR30461:SF23">
    <property type="entry name" value="DNA RECOMBINASE-RELATED"/>
    <property type="match status" value="1"/>
</dbReference>
<dbReference type="Gene3D" id="3.90.1750.20">
    <property type="entry name" value="Putative Large Serine Recombinase, Chain B, Domain 2"/>
    <property type="match status" value="1"/>
</dbReference>
<dbReference type="InterPro" id="IPR036162">
    <property type="entry name" value="Resolvase-like_N_sf"/>
</dbReference>
<evidence type="ECO:0000259" key="8">
    <source>
        <dbReference type="PROSITE" id="PS51736"/>
    </source>
</evidence>
<evidence type="ECO:0000256" key="2">
    <source>
        <dbReference type="ARBA" id="ARBA00023100"/>
    </source>
</evidence>
<sequence>MSKKVMRKSTESTDRIRTGAAYIRVSTDDQLEYSPESQLEEIKKYCLQHNILLPSEYIFVEEDGRSGRKSSNRYAFQNMIATAKTKPKPFDVVVLWKFSRFARNQDESTFYKSMLRKKLGIDVVSVSEPLIDGMYGRLIEMIIEWQDEFYSVNLSGEVRRSMLSRARKGLYNGKMPLGYTKAPNENPVIEEQEAAIIRKIFDMYASGSDINYITRDLNDYGYKTKTGKRFDQEGVIYILENPFYIGKVRYNMRESSATSTLRDPEEWIISDSHHEPIIDMDTWNIVQERREHSKKLMQRYEHPVSHTKHWLSGLVKCPVCGKSLSHKEGYPRKSTHGGSYISGEGFQCLGYMKGLHTGSQYISAKKLTSAVITSLHEVLESVTDVSFELVRTYEPTVELDRQRYQRELASLDRKLERIKEAYLNEIDTLEDYKRNKEMIEKRRADLEALLSELTTAASGPENYKEQFLSRVQSVLDIIESDAPNDLKAEALRGIVRKIVFYKDTNTLEFHYYLMVE</sequence>
<dbReference type="InterPro" id="IPR011109">
    <property type="entry name" value="DNA_bind_recombinase_dom"/>
</dbReference>
<keyword evidence="3" id="KW-0238">DNA-binding</keyword>
<dbReference type="PROSITE" id="PS51737">
    <property type="entry name" value="RECOMBINASE_DNA_BIND"/>
    <property type="match status" value="1"/>
</dbReference>
<name>A0A8S5QJ96_9CAUD</name>
<accession>A0A8S5QJ96</accession>